<dbReference type="Gene3D" id="1.10.260.40">
    <property type="entry name" value="lambda repressor-like DNA-binding domains"/>
    <property type="match status" value="1"/>
</dbReference>
<comment type="caution">
    <text evidence="2">The sequence shown here is derived from an EMBL/GenBank/DDBJ whole genome shotgun (WGS) entry which is preliminary data.</text>
</comment>
<name>A0A4V5MI97_9ACTN</name>
<dbReference type="InterPro" id="IPR001387">
    <property type="entry name" value="Cro/C1-type_HTH"/>
</dbReference>
<organism evidence="2 3">
    <name type="scientific">Streptomyces piniterrae</name>
    <dbReference type="NCBI Taxonomy" id="2571125"/>
    <lineage>
        <taxon>Bacteria</taxon>
        <taxon>Bacillati</taxon>
        <taxon>Actinomycetota</taxon>
        <taxon>Actinomycetes</taxon>
        <taxon>Kitasatosporales</taxon>
        <taxon>Streptomycetaceae</taxon>
        <taxon>Streptomyces</taxon>
    </lineage>
</organism>
<gene>
    <name evidence="2" type="ORF">FCH28_30065</name>
</gene>
<dbReference type="RefSeq" id="WP_136743337.1">
    <property type="nucleotide sequence ID" value="NZ_SUMB01000012.1"/>
</dbReference>
<dbReference type="Pfam" id="PF13560">
    <property type="entry name" value="HTH_31"/>
    <property type="match status" value="1"/>
</dbReference>
<dbReference type="OrthoDB" id="3542608at2"/>
<keyword evidence="3" id="KW-1185">Reference proteome</keyword>
<dbReference type="Proteomes" id="UP000308697">
    <property type="component" value="Unassembled WGS sequence"/>
</dbReference>
<protein>
    <submittedName>
        <fullName evidence="2">Helix-turn-helix domain-containing protein</fullName>
    </submittedName>
</protein>
<dbReference type="CDD" id="cd00093">
    <property type="entry name" value="HTH_XRE"/>
    <property type="match status" value="1"/>
</dbReference>
<proteinExistence type="predicted"/>
<dbReference type="EMBL" id="SUMB01000012">
    <property type="protein sequence ID" value="TJZ44578.1"/>
    <property type="molecule type" value="Genomic_DNA"/>
</dbReference>
<dbReference type="InterPro" id="IPR041413">
    <property type="entry name" value="MLTR_LBD"/>
</dbReference>
<evidence type="ECO:0000313" key="2">
    <source>
        <dbReference type="EMBL" id="TJZ44578.1"/>
    </source>
</evidence>
<dbReference type="SMART" id="SM00530">
    <property type="entry name" value="HTH_XRE"/>
    <property type="match status" value="1"/>
</dbReference>
<dbReference type="InterPro" id="IPR010982">
    <property type="entry name" value="Lambda_DNA-bd_dom_sf"/>
</dbReference>
<dbReference type="PANTHER" id="PTHR35010:SF2">
    <property type="entry name" value="BLL4672 PROTEIN"/>
    <property type="match status" value="1"/>
</dbReference>
<dbReference type="PANTHER" id="PTHR35010">
    <property type="entry name" value="BLL4672 PROTEIN-RELATED"/>
    <property type="match status" value="1"/>
</dbReference>
<sequence length="280" mass="30452">MTDNQLGEFLRARRAAVRPDEVGMPSHGVRRVAGLRREEVAVLAGVNADYYTRLEQGRERHPSAQVVDALSRALLLGTDAQAHLHQLSGTAPSQRPVAATDQVAPALRVLLDGYPSTPAFVINPTLDILAANALTEALYSPFEPTDNLARMVFLDPAGRPFHPRWDRTAEMVVGHLRQASGVDPGSPRLRVLVGELSTRSTDFARLWNTHAVRGKTRENKHFHHPDVGGLTLTHHAFDVRDAPGQQLIIYHAEHGSPSAEALSLLGSVHATTNRASRSAG</sequence>
<dbReference type="Gene3D" id="3.30.450.180">
    <property type="match status" value="1"/>
</dbReference>
<dbReference type="GO" id="GO:0003677">
    <property type="term" value="F:DNA binding"/>
    <property type="evidence" value="ECO:0007669"/>
    <property type="project" value="InterPro"/>
</dbReference>
<dbReference type="Pfam" id="PF17765">
    <property type="entry name" value="MLTR_LBD"/>
    <property type="match status" value="1"/>
</dbReference>
<evidence type="ECO:0000259" key="1">
    <source>
        <dbReference type="SMART" id="SM00530"/>
    </source>
</evidence>
<evidence type="ECO:0000313" key="3">
    <source>
        <dbReference type="Proteomes" id="UP000308697"/>
    </source>
</evidence>
<accession>A0A4V5MI97</accession>
<dbReference type="SUPFAM" id="SSF47413">
    <property type="entry name" value="lambda repressor-like DNA-binding domains"/>
    <property type="match status" value="1"/>
</dbReference>
<reference evidence="2 3" key="1">
    <citation type="submission" date="2019-04" db="EMBL/GenBank/DDBJ databases">
        <title>Streptomyces piniterrae sp. nov., a heliquinomycin-producing actinomycete isolated from rhizosphere soil of Pinus yunnanensis.</title>
        <authorList>
            <person name="Zhuang X."/>
            <person name="Zhao J."/>
        </authorList>
    </citation>
    <scope>NUCLEOTIDE SEQUENCE [LARGE SCALE GENOMIC DNA]</scope>
    <source>
        <strain evidence="3">jys28</strain>
    </source>
</reference>
<dbReference type="AlphaFoldDB" id="A0A4V5MI97"/>
<feature type="domain" description="HTH cro/C1-type" evidence="1">
    <location>
        <begin position="9"/>
        <end position="81"/>
    </location>
</feature>